<keyword evidence="5" id="KW-1185">Reference proteome</keyword>
<keyword evidence="1" id="KW-0479">Metal-binding</keyword>
<dbReference type="GO" id="GO:0008270">
    <property type="term" value="F:zinc ion binding"/>
    <property type="evidence" value="ECO:0007669"/>
    <property type="project" value="UniProtKB-KW"/>
</dbReference>
<organism evidence="4 5">
    <name type="scientific">Podarcis lilfordi</name>
    <name type="common">Lilford's wall lizard</name>
    <dbReference type="NCBI Taxonomy" id="74358"/>
    <lineage>
        <taxon>Eukaryota</taxon>
        <taxon>Metazoa</taxon>
        <taxon>Chordata</taxon>
        <taxon>Craniata</taxon>
        <taxon>Vertebrata</taxon>
        <taxon>Euteleostomi</taxon>
        <taxon>Lepidosauria</taxon>
        <taxon>Squamata</taxon>
        <taxon>Bifurcata</taxon>
        <taxon>Unidentata</taxon>
        <taxon>Episquamata</taxon>
        <taxon>Laterata</taxon>
        <taxon>Lacertibaenia</taxon>
        <taxon>Lacertidae</taxon>
        <taxon>Podarcis</taxon>
    </lineage>
</organism>
<gene>
    <name evidence="4" type="ORF">PODLI_1B040736</name>
</gene>
<feature type="domain" description="C3H1-type" evidence="3">
    <location>
        <begin position="128"/>
        <end position="154"/>
    </location>
</feature>
<feature type="zinc finger region" description="C3H1-type" evidence="1">
    <location>
        <begin position="128"/>
        <end position="154"/>
    </location>
</feature>
<name>A0AA35LNK0_9SAUR</name>
<feature type="non-terminal residue" evidence="4">
    <location>
        <position position="1"/>
    </location>
</feature>
<dbReference type="PROSITE" id="PS50103">
    <property type="entry name" value="ZF_C3H1"/>
    <property type="match status" value="1"/>
</dbReference>
<keyword evidence="1" id="KW-0863">Zinc-finger</keyword>
<evidence type="ECO:0000259" key="3">
    <source>
        <dbReference type="PROSITE" id="PS50103"/>
    </source>
</evidence>
<keyword evidence="1" id="KW-0862">Zinc</keyword>
<proteinExistence type="predicted"/>
<evidence type="ECO:0000313" key="5">
    <source>
        <dbReference type="Proteomes" id="UP001178461"/>
    </source>
</evidence>
<dbReference type="Proteomes" id="UP001178461">
    <property type="component" value="Chromosome W"/>
</dbReference>
<feature type="compositionally biased region" description="Polar residues" evidence="2">
    <location>
        <begin position="62"/>
        <end position="88"/>
    </location>
</feature>
<evidence type="ECO:0000256" key="1">
    <source>
        <dbReference type="PROSITE-ProRule" id="PRU00723"/>
    </source>
</evidence>
<protein>
    <submittedName>
        <fullName evidence="4">XP_034969460.1uncharacterized protein LOC118084187</fullName>
    </submittedName>
</protein>
<dbReference type="EMBL" id="OX395145">
    <property type="protein sequence ID" value="CAI5799306.1"/>
    <property type="molecule type" value="Genomic_DNA"/>
</dbReference>
<sequence>HIRFRITSAALFNDAQFSGTGPSSQAVAAAVHTRSWAHLASSGPQNSIGLPAQRPPACVNNPVASSSFSPSQNKQPRVQLPESGTSSAGEEEQQLEGELQTAEVAVIPYVEKKPFDSYCIGKPDLRGEPKRKVCWEFNKGSCQGQSCKYPHECERCAGVHPAAACYKEKQPFQGGRGFHHSSSRGAPAAGNRR</sequence>
<feature type="region of interest" description="Disordered" evidence="2">
    <location>
        <begin position="40"/>
        <end position="98"/>
    </location>
</feature>
<evidence type="ECO:0000256" key="2">
    <source>
        <dbReference type="SAM" id="MobiDB-lite"/>
    </source>
</evidence>
<dbReference type="AlphaFoldDB" id="A0AA35LNK0"/>
<feature type="region of interest" description="Disordered" evidence="2">
    <location>
        <begin position="171"/>
        <end position="193"/>
    </location>
</feature>
<evidence type="ECO:0000313" key="4">
    <source>
        <dbReference type="EMBL" id="CAI5799306.1"/>
    </source>
</evidence>
<accession>A0AA35LNK0</accession>
<reference evidence="4" key="1">
    <citation type="submission" date="2022-12" db="EMBL/GenBank/DDBJ databases">
        <authorList>
            <person name="Alioto T."/>
            <person name="Alioto T."/>
            <person name="Gomez Garrido J."/>
        </authorList>
    </citation>
    <scope>NUCLEOTIDE SEQUENCE</scope>
</reference>
<dbReference type="InterPro" id="IPR000571">
    <property type="entry name" value="Znf_CCCH"/>
</dbReference>